<reference evidence="5" key="1">
    <citation type="journal article" date="2023" name="Mol. Phylogenet. Evol.">
        <title>Genome-scale phylogeny and comparative genomics of the fungal order Sordariales.</title>
        <authorList>
            <person name="Hensen N."/>
            <person name="Bonometti L."/>
            <person name="Westerberg I."/>
            <person name="Brannstrom I.O."/>
            <person name="Guillou S."/>
            <person name="Cros-Aarteil S."/>
            <person name="Calhoun S."/>
            <person name="Haridas S."/>
            <person name="Kuo A."/>
            <person name="Mondo S."/>
            <person name="Pangilinan J."/>
            <person name="Riley R."/>
            <person name="LaButti K."/>
            <person name="Andreopoulos B."/>
            <person name="Lipzen A."/>
            <person name="Chen C."/>
            <person name="Yan M."/>
            <person name="Daum C."/>
            <person name="Ng V."/>
            <person name="Clum A."/>
            <person name="Steindorff A."/>
            <person name="Ohm R.A."/>
            <person name="Martin F."/>
            <person name="Silar P."/>
            <person name="Natvig D.O."/>
            <person name="Lalanne C."/>
            <person name="Gautier V."/>
            <person name="Ament-Velasquez S.L."/>
            <person name="Kruys A."/>
            <person name="Hutchinson M.I."/>
            <person name="Powell A.J."/>
            <person name="Barry K."/>
            <person name="Miller A.N."/>
            <person name="Grigoriev I.V."/>
            <person name="Debuchy R."/>
            <person name="Gladieux P."/>
            <person name="Hiltunen Thoren M."/>
            <person name="Johannesson H."/>
        </authorList>
    </citation>
    <scope>NUCLEOTIDE SEQUENCE</scope>
    <source>
        <strain evidence="5">CBS 103.79</strain>
    </source>
</reference>
<dbReference type="Gene3D" id="1.10.600.10">
    <property type="entry name" value="Farnesyl Diphosphate Synthase"/>
    <property type="match status" value="1"/>
</dbReference>
<comment type="caution">
    <text evidence="5">The sequence shown here is derived from an EMBL/GenBank/DDBJ whole genome shotgun (WGS) entry which is preliminary data.</text>
</comment>
<dbReference type="SFLD" id="SFLDG01020">
    <property type="entry name" value="Terpene_Cyclase_Like_2"/>
    <property type="match status" value="1"/>
</dbReference>
<reference evidence="5" key="2">
    <citation type="submission" date="2023-05" db="EMBL/GenBank/DDBJ databases">
        <authorList>
            <consortium name="Lawrence Berkeley National Laboratory"/>
            <person name="Steindorff A."/>
            <person name="Hensen N."/>
            <person name="Bonometti L."/>
            <person name="Westerberg I."/>
            <person name="Brannstrom I.O."/>
            <person name="Guillou S."/>
            <person name="Cros-Aarteil S."/>
            <person name="Calhoun S."/>
            <person name="Haridas S."/>
            <person name="Kuo A."/>
            <person name="Mondo S."/>
            <person name="Pangilinan J."/>
            <person name="Riley R."/>
            <person name="Labutti K."/>
            <person name="Andreopoulos B."/>
            <person name="Lipzen A."/>
            <person name="Chen C."/>
            <person name="Yanf M."/>
            <person name="Daum C."/>
            <person name="Ng V."/>
            <person name="Clum A."/>
            <person name="Ohm R."/>
            <person name="Martin F."/>
            <person name="Silar P."/>
            <person name="Natvig D."/>
            <person name="Lalanne C."/>
            <person name="Gautier V."/>
            <person name="Ament-Velasquez S.L."/>
            <person name="Kruys A."/>
            <person name="Hutchinson M.I."/>
            <person name="Powell A.J."/>
            <person name="Barry K."/>
            <person name="Miller A.N."/>
            <person name="Grigoriev I.V."/>
            <person name="Debuchy R."/>
            <person name="Gladieux P."/>
            <person name="Thoren M.H."/>
            <person name="Johannesson H."/>
        </authorList>
    </citation>
    <scope>NUCLEOTIDE SEQUENCE</scope>
    <source>
        <strain evidence="5">CBS 103.79</strain>
    </source>
</reference>
<evidence type="ECO:0000313" key="5">
    <source>
        <dbReference type="EMBL" id="KAK3899372.1"/>
    </source>
</evidence>
<sequence length="353" mass="39415">MSLQTANPAESLRGQHLHIPNLQPAFAAWKQGVNPAHARVRQAVDARLEGLIGDERVLAKVRAADIGLFAAGWFPDAEYDILETAAFYCVWLVLWDDAIDGSGGDDLEAEEYCRRSVAFARQSLGLDEPGSRPLQEAPTKVCGSFAGVGRRVGEYCGLEERRVLFEHLREYMEGCVTEYEWRRSGEVPSVEQFYSWRLKTSSVDVMLDLCRILNRIHVPADVLESDELRVMGVCVNKLLILINELFSLKKELKDGAFGNLVPITMRASNLDLEVAAKSIVQDIYDCIRDFDSNSSVIKTTFVAGQQPSVADQVHQLIQAYQAIATTVLHFSIVSPRYGLLKEQQEDGSFLFTL</sequence>
<dbReference type="GO" id="GO:0010333">
    <property type="term" value="F:terpene synthase activity"/>
    <property type="evidence" value="ECO:0007669"/>
    <property type="project" value="InterPro"/>
</dbReference>
<dbReference type="PANTHER" id="PTHR35201:SF4">
    <property type="entry name" value="BETA-PINACENE SYNTHASE-RELATED"/>
    <property type="match status" value="1"/>
</dbReference>
<evidence type="ECO:0000256" key="3">
    <source>
        <dbReference type="ARBA" id="ARBA00022842"/>
    </source>
</evidence>
<protein>
    <recommendedName>
        <fullName evidence="4">Terpene synthase</fullName>
        <ecNumber evidence="4">4.2.3.-</ecNumber>
    </recommendedName>
</protein>
<comment type="cofactor">
    <cofactor evidence="1 4">
        <name>Mg(2+)</name>
        <dbReference type="ChEBI" id="CHEBI:18420"/>
    </cofactor>
</comment>
<keyword evidence="6" id="KW-1185">Reference proteome</keyword>
<dbReference type="GO" id="GO:0046872">
    <property type="term" value="F:metal ion binding"/>
    <property type="evidence" value="ECO:0007669"/>
    <property type="project" value="UniProtKB-KW"/>
</dbReference>
<evidence type="ECO:0000313" key="6">
    <source>
        <dbReference type="Proteomes" id="UP001303889"/>
    </source>
</evidence>
<comment type="similarity">
    <text evidence="2 4">Belongs to the terpene synthase family.</text>
</comment>
<evidence type="ECO:0000256" key="4">
    <source>
        <dbReference type="RuleBase" id="RU366034"/>
    </source>
</evidence>
<keyword evidence="3 4" id="KW-0460">Magnesium</keyword>
<name>A0AAN6RQ70_9PEZI</name>
<dbReference type="Pfam" id="PF19086">
    <property type="entry name" value="Terpene_syn_C_2"/>
    <property type="match status" value="1"/>
</dbReference>
<keyword evidence="4" id="KW-0456">Lyase</keyword>
<accession>A0AAN6RQ70</accession>
<dbReference type="SFLD" id="SFLDS00005">
    <property type="entry name" value="Isoprenoid_Synthase_Type_I"/>
    <property type="match status" value="1"/>
</dbReference>
<dbReference type="SUPFAM" id="SSF48576">
    <property type="entry name" value="Terpenoid synthases"/>
    <property type="match status" value="1"/>
</dbReference>
<proteinExistence type="inferred from homology"/>
<dbReference type="AlphaFoldDB" id="A0AAN6RQ70"/>
<dbReference type="GO" id="GO:0008299">
    <property type="term" value="P:isoprenoid biosynthetic process"/>
    <property type="evidence" value="ECO:0007669"/>
    <property type="project" value="UniProtKB-ARBA"/>
</dbReference>
<evidence type="ECO:0000256" key="2">
    <source>
        <dbReference type="ARBA" id="ARBA00006333"/>
    </source>
</evidence>
<dbReference type="Proteomes" id="UP001303889">
    <property type="component" value="Unassembled WGS sequence"/>
</dbReference>
<keyword evidence="4" id="KW-0479">Metal-binding</keyword>
<dbReference type="EC" id="4.2.3.-" evidence="4"/>
<dbReference type="PANTHER" id="PTHR35201">
    <property type="entry name" value="TERPENE SYNTHASE"/>
    <property type="match status" value="1"/>
</dbReference>
<dbReference type="InterPro" id="IPR008949">
    <property type="entry name" value="Isoprenoid_synthase_dom_sf"/>
</dbReference>
<gene>
    <name evidence="5" type="ORF">C8A05DRAFT_18183</name>
</gene>
<dbReference type="EMBL" id="MU855794">
    <property type="protein sequence ID" value="KAK3899372.1"/>
    <property type="molecule type" value="Genomic_DNA"/>
</dbReference>
<organism evidence="5 6">
    <name type="scientific">Staphylotrichum tortipilum</name>
    <dbReference type="NCBI Taxonomy" id="2831512"/>
    <lineage>
        <taxon>Eukaryota</taxon>
        <taxon>Fungi</taxon>
        <taxon>Dikarya</taxon>
        <taxon>Ascomycota</taxon>
        <taxon>Pezizomycotina</taxon>
        <taxon>Sordariomycetes</taxon>
        <taxon>Sordariomycetidae</taxon>
        <taxon>Sordariales</taxon>
        <taxon>Chaetomiaceae</taxon>
        <taxon>Staphylotrichum</taxon>
    </lineage>
</organism>
<dbReference type="InterPro" id="IPR034686">
    <property type="entry name" value="Terpene_cyclase-like_2"/>
</dbReference>
<evidence type="ECO:0000256" key="1">
    <source>
        <dbReference type="ARBA" id="ARBA00001946"/>
    </source>
</evidence>